<dbReference type="AlphaFoldDB" id="A0AAD3TAF2"/>
<evidence type="ECO:0000256" key="5">
    <source>
        <dbReference type="ARBA" id="ARBA00023136"/>
    </source>
</evidence>
<comment type="caution">
    <text evidence="7">The sequence shown here is derived from an EMBL/GenBank/DDBJ whole genome shotgun (WGS) entry which is preliminary data.</text>
</comment>
<sequence length="303" mass="33077">MAALMYQIFTSSALVSLGLYHLVHTIRNFLKSPRDYSAKPFHPFSLSSNSHGRLRLLPLYLTIFFLLLAFIHQIVVSADSDPLLKGHTPVHRFTSLQSAGVIFLFLLLSILILLSESTSILPFPSDLFFGLASAFFYLQYAVSSAQASVQTSDLQARCDSLSARISALSSLLCLVLACIPRLFVADVGLGSSICLQGLWALQTGLSLYVEAFIPEGCHQLLDVVSGVEGSTKCELEESKLRAVAILDLAFVVHVMFVMLVLFLLYAVVSRAVGVTRRYGSYEALPINADTNHVQLKTLGGTQA</sequence>
<feature type="transmembrane region" description="Helical" evidence="6">
    <location>
        <begin position="96"/>
        <end position="115"/>
    </location>
</feature>
<keyword evidence="4 6" id="KW-1133">Transmembrane helix</keyword>
<dbReference type="PANTHER" id="PTHR47830:SF1">
    <property type="entry name" value="OS11G0534100 PROTEIN"/>
    <property type="match status" value="1"/>
</dbReference>
<evidence type="ECO:0000256" key="6">
    <source>
        <dbReference type="SAM" id="Phobius"/>
    </source>
</evidence>
<comment type="subcellular location">
    <subcellularLocation>
        <location evidence="1">Membrane</location>
        <topology evidence="1">Multi-pass membrane protein</topology>
    </subcellularLocation>
</comment>
<evidence type="ECO:0000256" key="3">
    <source>
        <dbReference type="ARBA" id="ARBA00022692"/>
    </source>
</evidence>
<comment type="similarity">
    <text evidence="2">Belongs to the TMEM45 family.</text>
</comment>
<accession>A0AAD3TAF2</accession>
<dbReference type="Pfam" id="PF04819">
    <property type="entry name" value="DUF716"/>
    <property type="match status" value="1"/>
</dbReference>
<evidence type="ECO:0000313" key="8">
    <source>
        <dbReference type="Proteomes" id="UP001279734"/>
    </source>
</evidence>
<dbReference type="EMBL" id="BSYO01000029">
    <property type="protein sequence ID" value="GMH25644.1"/>
    <property type="molecule type" value="Genomic_DNA"/>
</dbReference>
<keyword evidence="3 6" id="KW-0812">Transmembrane</keyword>
<dbReference type="PANTHER" id="PTHR47830">
    <property type="entry name" value="OS11G0534100 PROTEIN"/>
    <property type="match status" value="1"/>
</dbReference>
<feature type="transmembrane region" description="Helical" evidence="6">
    <location>
        <begin position="127"/>
        <end position="145"/>
    </location>
</feature>
<feature type="transmembrane region" description="Helical" evidence="6">
    <location>
        <begin position="56"/>
        <end position="76"/>
    </location>
</feature>
<keyword evidence="5 6" id="KW-0472">Membrane</keyword>
<dbReference type="GO" id="GO:0016020">
    <property type="term" value="C:membrane"/>
    <property type="evidence" value="ECO:0007669"/>
    <property type="project" value="UniProtKB-SubCell"/>
</dbReference>
<organism evidence="7 8">
    <name type="scientific">Nepenthes gracilis</name>
    <name type="common">Slender pitcher plant</name>
    <dbReference type="NCBI Taxonomy" id="150966"/>
    <lineage>
        <taxon>Eukaryota</taxon>
        <taxon>Viridiplantae</taxon>
        <taxon>Streptophyta</taxon>
        <taxon>Embryophyta</taxon>
        <taxon>Tracheophyta</taxon>
        <taxon>Spermatophyta</taxon>
        <taxon>Magnoliopsida</taxon>
        <taxon>eudicotyledons</taxon>
        <taxon>Gunneridae</taxon>
        <taxon>Pentapetalae</taxon>
        <taxon>Caryophyllales</taxon>
        <taxon>Nepenthaceae</taxon>
        <taxon>Nepenthes</taxon>
    </lineage>
</organism>
<feature type="transmembrane region" description="Helical" evidence="6">
    <location>
        <begin position="165"/>
        <end position="184"/>
    </location>
</feature>
<evidence type="ECO:0000313" key="7">
    <source>
        <dbReference type="EMBL" id="GMH25644.1"/>
    </source>
</evidence>
<dbReference type="InterPro" id="IPR006904">
    <property type="entry name" value="DUF716"/>
</dbReference>
<gene>
    <name evidence="7" type="ORF">Nepgr_027487</name>
</gene>
<dbReference type="Proteomes" id="UP001279734">
    <property type="component" value="Unassembled WGS sequence"/>
</dbReference>
<evidence type="ECO:0000256" key="2">
    <source>
        <dbReference type="ARBA" id="ARBA00006948"/>
    </source>
</evidence>
<feature type="transmembrane region" description="Helical" evidence="6">
    <location>
        <begin position="242"/>
        <end position="268"/>
    </location>
</feature>
<protein>
    <submittedName>
        <fullName evidence="7">Uncharacterized protein</fullName>
    </submittedName>
</protein>
<proteinExistence type="inferred from homology"/>
<feature type="transmembrane region" description="Helical" evidence="6">
    <location>
        <begin position="6"/>
        <end position="23"/>
    </location>
</feature>
<evidence type="ECO:0000256" key="1">
    <source>
        <dbReference type="ARBA" id="ARBA00004141"/>
    </source>
</evidence>
<evidence type="ECO:0000256" key="4">
    <source>
        <dbReference type="ARBA" id="ARBA00022989"/>
    </source>
</evidence>
<keyword evidence="8" id="KW-1185">Reference proteome</keyword>
<reference evidence="7" key="1">
    <citation type="submission" date="2023-05" db="EMBL/GenBank/DDBJ databases">
        <title>Nepenthes gracilis genome sequencing.</title>
        <authorList>
            <person name="Fukushima K."/>
        </authorList>
    </citation>
    <scope>NUCLEOTIDE SEQUENCE</scope>
    <source>
        <strain evidence="7">SING2019-196</strain>
    </source>
</reference>
<name>A0AAD3TAF2_NEPGR</name>